<accession>A0A7V8NVV4</accession>
<evidence type="ECO:0000313" key="9">
    <source>
        <dbReference type="EMBL" id="MBA0088464.1"/>
    </source>
</evidence>
<comment type="caution">
    <text evidence="9">The sequence shown here is derived from an EMBL/GenBank/DDBJ whole genome shotgun (WGS) entry which is preliminary data.</text>
</comment>
<dbReference type="Proteomes" id="UP000567293">
    <property type="component" value="Unassembled WGS sequence"/>
</dbReference>
<keyword evidence="1" id="KW-0813">Transport</keyword>
<organism evidence="9 10">
    <name type="scientific">Candidatus Acidiferrum panamense</name>
    <dbReference type="NCBI Taxonomy" id="2741543"/>
    <lineage>
        <taxon>Bacteria</taxon>
        <taxon>Pseudomonadati</taxon>
        <taxon>Acidobacteriota</taxon>
        <taxon>Terriglobia</taxon>
        <taxon>Candidatus Acidiferrales</taxon>
        <taxon>Candidatus Acidiferrum</taxon>
    </lineage>
</organism>
<feature type="transmembrane region" description="Helical" evidence="6">
    <location>
        <begin position="12"/>
        <end position="32"/>
    </location>
</feature>
<evidence type="ECO:0000259" key="7">
    <source>
        <dbReference type="Pfam" id="PF02085"/>
    </source>
</evidence>
<dbReference type="InterPro" id="IPR029467">
    <property type="entry name" value="Cyt_c7-like"/>
</dbReference>
<protein>
    <submittedName>
        <fullName evidence="9">Cytochrome c3 family protein</fullName>
    </submittedName>
</protein>
<dbReference type="CDD" id="cd08168">
    <property type="entry name" value="Cytochrom_C3"/>
    <property type="match status" value="1"/>
</dbReference>
<dbReference type="GO" id="GO:0009055">
    <property type="term" value="F:electron transfer activity"/>
    <property type="evidence" value="ECO:0007669"/>
    <property type="project" value="InterPro"/>
</dbReference>
<dbReference type="PANTHER" id="PTHR39425">
    <property type="entry name" value="LIPOPROTEIN CYTOCHROME C"/>
    <property type="match status" value="1"/>
</dbReference>
<feature type="domain" description="Cytochrome c7-like" evidence="8">
    <location>
        <begin position="126"/>
        <end position="219"/>
    </location>
</feature>
<reference evidence="9" key="1">
    <citation type="submission" date="2020-06" db="EMBL/GenBank/DDBJ databases">
        <title>Legume-microbial interactions unlock mineral nutrients during tropical forest succession.</title>
        <authorList>
            <person name="Epihov D.Z."/>
        </authorList>
    </citation>
    <scope>NUCLEOTIDE SEQUENCE [LARGE SCALE GENOMIC DNA]</scope>
    <source>
        <strain evidence="9">Pan2503</strain>
    </source>
</reference>
<dbReference type="Pfam" id="PF02085">
    <property type="entry name" value="Cytochrom_CIII"/>
    <property type="match status" value="1"/>
</dbReference>
<dbReference type="GO" id="GO:0046872">
    <property type="term" value="F:metal ion binding"/>
    <property type="evidence" value="ECO:0007669"/>
    <property type="project" value="UniProtKB-KW"/>
</dbReference>
<dbReference type="GO" id="GO:0020037">
    <property type="term" value="F:heme binding"/>
    <property type="evidence" value="ECO:0007669"/>
    <property type="project" value="InterPro"/>
</dbReference>
<dbReference type="InterPro" id="IPR036280">
    <property type="entry name" value="Multihaem_cyt_sf"/>
</dbReference>
<keyword evidence="6" id="KW-0812">Transmembrane</keyword>
<evidence type="ECO:0000313" key="10">
    <source>
        <dbReference type="Proteomes" id="UP000567293"/>
    </source>
</evidence>
<dbReference type="Pfam" id="PF14522">
    <property type="entry name" value="Cytochrome_C7"/>
    <property type="match status" value="1"/>
</dbReference>
<evidence type="ECO:0000256" key="6">
    <source>
        <dbReference type="SAM" id="Phobius"/>
    </source>
</evidence>
<evidence type="ECO:0000256" key="5">
    <source>
        <dbReference type="ARBA" id="ARBA00023004"/>
    </source>
</evidence>
<dbReference type="Gene3D" id="3.90.10.10">
    <property type="entry name" value="Cytochrome C3"/>
    <property type="match status" value="2"/>
</dbReference>
<keyword evidence="2" id="KW-0349">Heme</keyword>
<name>A0A7V8NVV4_9BACT</name>
<keyword evidence="6" id="KW-0472">Membrane</keyword>
<dbReference type="EMBL" id="JACDQQ010002510">
    <property type="protein sequence ID" value="MBA0088464.1"/>
    <property type="molecule type" value="Genomic_DNA"/>
</dbReference>
<evidence type="ECO:0000256" key="4">
    <source>
        <dbReference type="ARBA" id="ARBA00022982"/>
    </source>
</evidence>
<proteinExistence type="predicted"/>
<dbReference type="PANTHER" id="PTHR39425:SF1">
    <property type="entry name" value="CYTOCHROME C7-LIKE DOMAIN-CONTAINING PROTEIN"/>
    <property type="match status" value="1"/>
</dbReference>
<feature type="domain" description="Class III cytochrome C" evidence="7">
    <location>
        <begin position="43"/>
        <end position="94"/>
    </location>
</feature>
<keyword evidence="5" id="KW-0408">Iron</keyword>
<keyword evidence="3" id="KW-0479">Metal-binding</keyword>
<keyword evidence="6" id="KW-1133">Transmembrane helix</keyword>
<sequence length="219" mass="24945">MAQIFHRSTNFIARFSVFSFIFIMGFAVLAVLEAARSPYMTRQNITREQPVQFSHKHHVGDDGIDCRYCHTTVEISAVAGIPPTKTCMNCHSVLFSNAGYLDPVRESYRTDTSIKWVKVHRLADFVYFNHSIHVNKGVGCTTCHGPIDQMPLVFQASTLLMQWCVDCHRNPAPNLRPMDKVFAMDWQPGADQEELGQQFMKEREIRTAAELTSCSTCHR</sequence>
<dbReference type="SUPFAM" id="SSF48695">
    <property type="entry name" value="Multiheme cytochromes"/>
    <property type="match status" value="1"/>
</dbReference>
<evidence type="ECO:0000256" key="1">
    <source>
        <dbReference type="ARBA" id="ARBA00022448"/>
    </source>
</evidence>
<keyword evidence="4" id="KW-0249">Electron transport</keyword>
<dbReference type="InterPro" id="IPR020942">
    <property type="entry name" value="Cyt_c_III_dom"/>
</dbReference>
<evidence type="ECO:0000259" key="8">
    <source>
        <dbReference type="Pfam" id="PF14522"/>
    </source>
</evidence>
<dbReference type="AlphaFoldDB" id="A0A7V8NVV4"/>
<keyword evidence="10" id="KW-1185">Reference proteome</keyword>
<evidence type="ECO:0000256" key="2">
    <source>
        <dbReference type="ARBA" id="ARBA00022617"/>
    </source>
</evidence>
<gene>
    <name evidence="9" type="ORF">HRJ53_26055</name>
</gene>
<evidence type="ECO:0000256" key="3">
    <source>
        <dbReference type="ARBA" id="ARBA00022723"/>
    </source>
</evidence>